<keyword evidence="7" id="KW-0418">Kinase</keyword>
<keyword evidence="2" id="KW-0813">Transport</keyword>
<evidence type="ECO:0000256" key="4">
    <source>
        <dbReference type="ARBA" id="ARBA00022597"/>
    </source>
</evidence>
<dbReference type="InterPro" id="IPR051471">
    <property type="entry name" value="Bacterial_PTS_sugar_comp"/>
</dbReference>
<evidence type="ECO:0000313" key="9">
    <source>
        <dbReference type="EMBL" id="SFN01289.1"/>
    </source>
</evidence>
<comment type="subcellular location">
    <subcellularLocation>
        <location evidence="1">Cytoplasm</location>
    </subcellularLocation>
</comment>
<evidence type="ECO:0000256" key="2">
    <source>
        <dbReference type="ARBA" id="ARBA00022448"/>
    </source>
</evidence>
<keyword evidence="4" id="KW-0762">Sugar transport</keyword>
<dbReference type="PANTHER" id="PTHR33799:SF1">
    <property type="entry name" value="PTS SYSTEM MANNOSE-SPECIFIC EIIAB COMPONENT-RELATED"/>
    <property type="match status" value="1"/>
</dbReference>
<dbReference type="CDD" id="cd00006">
    <property type="entry name" value="PTS_IIA_man"/>
    <property type="match status" value="1"/>
</dbReference>
<evidence type="ECO:0000256" key="5">
    <source>
        <dbReference type="ARBA" id="ARBA00022679"/>
    </source>
</evidence>
<dbReference type="Gene3D" id="3.40.50.510">
    <property type="entry name" value="Phosphotransferase system, mannose-type IIA component"/>
    <property type="match status" value="1"/>
</dbReference>
<evidence type="ECO:0000259" key="8">
    <source>
        <dbReference type="PROSITE" id="PS51096"/>
    </source>
</evidence>
<name>A0A1I4VJF2_9BACT</name>
<evidence type="ECO:0000313" key="10">
    <source>
        <dbReference type="Proteomes" id="UP000199611"/>
    </source>
</evidence>
<dbReference type="GO" id="GO:0016301">
    <property type="term" value="F:kinase activity"/>
    <property type="evidence" value="ECO:0007669"/>
    <property type="project" value="UniProtKB-KW"/>
</dbReference>
<dbReference type="STRING" id="39841.SAMN05660836_02317"/>
<keyword evidence="6" id="KW-0598">Phosphotransferase system</keyword>
<dbReference type="GO" id="GO:0005737">
    <property type="term" value="C:cytoplasm"/>
    <property type="evidence" value="ECO:0007669"/>
    <property type="project" value="UniProtKB-SubCell"/>
</dbReference>
<evidence type="ECO:0000256" key="7">
    <source>
        <dbReference type="ARBA" id="ARBA00022777"/>
    </source>
</evidence>
<evidence type="ECO:0000256" key="1">
    <source>
        <dbReference type="ARBA" id="ARBA00004496"/>
    </source>
</evidence>
<dbReference type="InterPro" id="IPR036662">
    <property type="entry name" value="PTS_EIIA_man-typ_sf"/>
</dbReference>
<reference evidence="9 10" key="1">
    <citation type="submission" date="2016-10" db="EMBL/GenBank/DDBJ databases">
        <authorList>
            <person name="de Groot N.N."/>
        </authorList>
    </citation>
    <scope>NUCLEOTIDE SEQUENCE [LARGE SCALE GENOMIC DNA]</scope>
    <source>
        <strain evidence="9 10">DSM 9990</strain>
    </source>
</reference>
<proteinExistence type="predicted"/>
<dbReference type="InterPro" id="IPR004701">
    <property type="entry name" value="PTS_EIIA_man-typ"/>
</dbReference>
<gene>
    <name evidence="9" type="ORF">SAMN05660836_02317</name>
</gene>
<keyword evidence="10" id="KW-1185">Reference proteome</keyword>
<keyword evidence="5" id="KW-0808">Transferase</keyword>
<dbReference type="Proteomes" id="UP000199611">
    <property type="component" value="Unassembled WGS sequence"/>
</dbReference>
<dbReference type="GO" id="GO:0009401">
    <property type="term" value="P:phosphoenolpyruvate-dependent sugar phosphotransferase system"/>
    <property type="evidence" value="ECO:0007669"/>
    <property type="project" value="UniProtKB-KW"/>
</dbReference>
<keyword evidence="3" id="KW-0963">Cytoplasm</keyword>
<accession>A0A1I4VJF2</accession>
<organism evidence="9 10">
    <name type="scientific">Thermodesulforhabdus norvegica</name>
    <dbReference type="NCBI Taxonomy" id="39841"/>
    <lineage>
        <taxon>Bacteria</taxon>
        <taxon>Pseudomonadati</taxon>
        <taxon>Thermodesulfobacteriota</taxon>
        <taxon>Syntrophobacteria</taxon>
        <taxon>Syntrophobacterales</taxon>
        <taxon>Thermodesulforhabdaceae</taxon>
        <taxon>Thermodesulforhabdus</taxon>
    </lineage>
</organism>
<evidence type="ECO:0000256" key="3">
    <source>
        <dbReference type="ARBA" id="ARBA00022490"/>
    </source>
</evidence>
<protein>
    <submittedName>
        <fullName evidence="9">PTS system, mannose-specific IIA component</fullName>
    </submittedName>
</protein>
<dbReference type="GO" id="GO:0016020">
    <property type="term" value="C:membrane"/>
    <property type="evidence" value="ECO:0007669"/>
    <property type="project" value="InterPro"/>
</dbReference>
<evidence type="ECO:0000256" key="6">
    <source>
        <dbReference type="ARBA" id="ARBA00022683"/>
    </source>
</evidence>
<dbReference type="SUPFAM" id="SSF53062">
    <property type="entry name" value="PTS system fructose IIA component-like"/>
    <property type="match status" value="1"/>
</dbReference>
<dbReference type="Pfam" id="PF03610">
    <property type="entry name" value="EIIA-man"/>
    <property type="match status" value="1"/>
</dbReference>
<dbReference type="AlphaFoldDB" id="A0A1I4VJF2"/>
<sequence>MSSGGIRQANATSEDSKVGVIVATHCDLAKELLRAAKLIVGSLEGFYAITITPDMKTEDITELFSRMIKEADSGRGVLILTDIYGGTPTNIALSFSGNTVDVVCGVNLPMLIKAYSCRKHGCSLEDMARIVQDYGRSHITRANEILPPDAE</sequence>
<dbReference type="EMBL" id="FOUU01000010">
    <property type="protein sequence ID" value="SFN01289.1"/>
    <property type="molecule type" value="Genomic_DNA"/>
</dbReference>
<dbReference type="RefSeq" id="WP_177193640.1">
    <property type="nucleotide sequence ID" value="NZ_FOUU01000010.1"/>
</dbReference>
<dbReference type="PROSITE" id="PS51096">
    <property type="entry name" value="PTS_EIIA_TYPE_4"/>
    <property type="match status" value="1"/>
</dbReference>
<dbReference type="PANTHER" id="PTHR33799">
    <property type="entry name" value="PTS PERMEASE-RELATED-RELATED"/>
    <property type="match status" value="1"/>
</dbReference>
<feature type="domain" description="PTS EIIA type-4" evidence="8">
    <location>
        <begin position="17"/>
        <end position="139"/>
    </location>
</feature>
<dbReference type="InterPro" id="IPR033887">
    <property type="entry name" value="PTS_IIA_man"/>
</dbReference>